<accession>Q4JWJ6</accession>
<dbReference type="Pfam" id="PF18019">
    <property type="entry name" value="Cas3_HD"/>
    <property type="match status" value="1"/>
</dbReference>
<proteinExistence type="inferred from homology"/>
<dbReference type="Pfam" id="PF18395">
    <property type="entry name" value="Cas3_C"/>
    <property type="match status" value="1"/>
</dbReference>
<evidence type="ECO:0000256" key="4">
    <source>
        <dbReference type="ARBA" id="ARBA00022723"/>
    </source>
</evidence>
<keyword evidence="5" id="KW-0547">Nucleotide-binding</keyword>
<dbReference type="InterPro" id="IPR050547">
    <property type="entry name" value="DEAD_box_RNA_helicases"/>
</dbReference>
<evidence type="ECO:0000259" key="12">
    <source>
        <dbReference type="PROSITE" id="PS51643"/>
    </source>
</evidence>
<evidence type="ECO:0000256" key="1">
    <source>
        <dbReference type="ARBA" id="ARBA00006847"/>
    </source>
</evidence>
<keyword evidence="4" id="KW-0479">Metal-binding</keyword>
<dbReference type="OrthoDB" id="9810236at2"/>
<feature type="region of interest" description="Disordered" evidence="10">
    <location>
        <begin position="767"/>
        <end position="793"/>
    </location>
</feature>
<dbReference type="PATRIC" id="fig|306537.10.peg.661"/>
<dbReference type="STRING" id="306537.jk0649"/>
<dbReference type="InterPro" id="IPR011545">
    <property type="entry name" value="DEAD/DEAH_box_helicase_dom"/>
</dbReference>
<dbReference type="Pfam" id="PF00270">
    <property type="entry name" value="DEAD"/>
    <property type="match status" value="1"/>
</dbReference>
<dbReference type="InterPro" id="IPR014001">
    <property type="entry name" value="Helicase_ATP-bd"/>
</dbReference>
<keyword evidence="7" id="KW-0347">Helicase</keyword>
<evidence type="ECO:0000256" key="7">
    <source>
        <dbReference type="ARBA" id="ARBA00022806"/>
    </source>
</evidence>
<evidence type="ECO:0000256" key="2">
    <source>
        <dbReference type="ARBA" id="ARBA00009046"/>
    </source>
</evidence>
<dbReference type="NCBIfam" id="TIGR01596">
    <property type="entry name" value="cas3_HD"/>
    <property type="match status" value="1"/>
</dbReference>
<keyword evidence="8" id="KW-0067">ATP-binding</keyword>
<dbReference type="AlphaFoldDB" id="Q4JWJ6"/>
<dbReference type="InterPro" id="IPR027417">
    <property type="entry name" value="P-loop_NTPase"/>
</dbReference>
<dbReference type="KEGG" id="cjk:jk0649"/>
<dbReference type="InterPro" id="IPR041372">
    <property type="entry name" value="Cas3_C"/>
</dbReference>
<name>Q4JWJ6_CORJK</name>
<evidence type="ECO:0000256" key="5">
    <source>
        <dbReference type="ARBA" id="ARBA00022741"/>
    </source>
</evidence>
<dbReference type="NCBIfam" id="TIGR01587">
    <property type="entry name" value="cas3_core"/>
    <property type="match status" value="1"/>
</dbReference>
<dbReference type="GO" id="GO:0051607">
    <property type="term" value="P:defense response to virus"/>
    <property type="evidence" value="ECO:0007669"/>
    <property type="project" value="UniProtKB-KW"/>
</dbReference>
<dbReference type="RefSeq" id="WP_011273277.1">
    <property type="nucleotide sequence ID" value="NC_007164.1"/>
</dbReference>
<organism evidence="13 14">
    <name type="scientific">Corynebacterium jeikeium (strain K411)</name>
    <dbReference type="NCBI Taxonomy" id="306537"/>
    <lineage>
        <taxon>Bacteria</taxon>
        <taxon>Bacillati</taxon>
        <taxon>Actinomycetota</taxon>
        <taxon>Actinomycetes</taxon>
        <taxon>Mycobacteriales</taxon>
        <taxon>Corynebacteriaceae</taxon>
        <taxon>Corynebacterium</taxon>
    </lineage>
</organism>
<comment type="similarity">
    <text evidence="2">In the central section; belongs to the CRISPR-associated helicase Cas3 family.</text>
</comment>
<dbReference type="InterPro" id="IPR006474">
    <property type="entry name" value="Helicase_Cas3_CRISPR-ass_core"/>
</dbReference>
<sequence>MTDPHSAPLFDLDSWNDLVDSFSPTASAFLAKSGDEHGPMSLVQHMVDSGAVATYLWDTWFSPQTKDFLSRSTRLPPEHIRSLAVFLVAAHDVGKISGPFLRKLRSPETNAPLLYPLENAGIPIPDLTPDEDVANLAHPLYSRELLKRWLKTHGLKAPVALSLTQTVEAHHGWLTTAGRKAVTTFVNSYPPEWQSAVDEILDTLASTAHVQPALDGLEGKPPTTAIQIITGFTVMCDWLASNTDFFPLRFSGSQADRIKLGMAKAKFDLHTEFKHFSEDPTQIAENYRVSFAWPESATPRPVQFAVAELLNSNSPGPTLLIIEAPTGEGKTEGALQAALLFAQHNHASGAILAAPTMATANGLFKRFSCWVENITENSAVSSLYLAHSKNRLNKDYRKLRYSDIGEDCADHGTVIATDWLSGRKNGLLSNFVVGTIDQVLMMALQIRHSMLRHLALAGKVVIFDEVHAYSTYTNEYLAETLRWLAAYGVPVILLSATLPTSRKKELVTAYGGQMHKNDLALAGEGYPLLTLVTEEGVSEQAVTPRPDDMHAKVEIIDDSVEELTRLVTELCSDGGVVLVICNTIKRAQEAFTALDSVFPDEVRLHHSAFTGLDRARHEEDLLNELGPASQRKQGRPPLRIVCGTQTLEQSLDIDADALITDIAPMDLIIQRAGRLHRHQRPDSDRPEKLRDARIYIRGVEETTPVPIWDTGTEYIYDDALLLTTYQLLSTEVVETGFRRPSDVPQLVQRAYDLDADHNFPEAWAARWEESKTSSRGKDDSDKSRSKVFRIPSPDETGKRLDSLFEMLVHDRSEEEIKATASVRDADNSIEIIPIVDDEYGYRPLPGLNNDQPECVVEDTTIPNFDTAFQLAASTVRLPTMFTRSDKVWDRTVDALEDQTPEGWKDHYLLRGQVALRLDQNLGATLADVKINYSELLGLRTEGFPGSRNGA</sequence>
<dbReference type="PROSITE" id="PS51643">
    <property type="entry name" value="HD_CAS3"/>
    <property type="match status" value="1"/>
</dbReference>
<feature type="domain" description="Helicase ATP-binding" evidence="11">
    <location>
        <begin position="311"/>
        <end position="516"/>
    </location>
</feature>
<keyword evidence="6" id="KW-0378">Hydrolase</keyword>
<evidence type="ECO:0000313" key="13">
    <source>
        <dbReference type="EMBL" id="CAI36811.1"/>
    </source>
</evidence>
<dbReference type="GO" id="GO:0005524">
    <property type="term" value="F:ATP binding"/>
    <property type="evidence" value="ECO:0007669"/>
    <property type="project" value="UniProtKB-KW"/>
</dbReference>
<dbReference type="GO" id="GO:0016787">
    <property type="term" value="F:hydrolase activity"/>
    <property type="evidence" value="ECO:0007669"/>
    <property type="project" value="UniProtKB-KW"/>
</dbReference>
<dbReference type="InterPro" id="IPR038257">
    <property type="entry name" value="CRISPR-assoc_Cas3_HD_sf"/>
</dbReference>
<comment type="similarity">
    <text evidence="1">In the N-terminal section; belongs to the CRISPR-associated nuclease Cas3-HD family.</text>
</comment>
<keyword evidence="9" id="KW-0051">Antiviral defense</keyword>
<dbReference type="PANTHER" id="PTHR47963">
    <property type="entry name" value="DEAD-BOX ATP-DEPENDENT RNA HELICASE 47, MITOCHONDRIAL"/>
    <property type="match status" value="1"/>
</dbReference>
<evidence type="ECO:0000313" key="14">
    <source>
        <dbReference type="Proteomes" id="UP000000545"/>
    </source>
</evidence>
<evidence type="ECO:0000256" key="3">
    <source>
        <dbReference type="ARBA" id="ARBA00022722"/>
    </source>
</evidence>
<dbReference type="Gene3D" id="3.40.50.300">
    <property type="entry name" value="P-loop containing nucleotide triphosphate hydrolases"/>
    <property type="match status" value="2"/>
</dbReference>
<evidence type="ECO:0000256" key="6">
    <source>
        <dbReference type="ARBA" id="ARBA00022801"/>
    </source>
</evidence>
<dbReference type="EMBL" id="CR931997">
    <property type="protein sequence ID" value="CAI36811.1"/>
    <property type="molecule type" value="Genomic_DNA"/>
</dbReference>
<dbReference type="InterPro" id="IPR006483">
    <property type="entry name" value="CRISPR-assoc_Cas3_HD"/>
</dbReference>
<dbReference type="HOGENOM" id="CLU_013924_1_0_11"/>
<dbReference type="SMART" id="SM00487">
    <property type="entry name" value="DEXDc"/>
    <property type="match status" value="1"/>
</dbReference>
<dbReference type="GO" id="GO:0004518">
    <property type="term" value="F:nuclease activity"/>
    <property type="evidence" value="ECO:0007669"/>
    <property type="project" value="UniProtKB-KW"/>
</dbReference>
<evidence type="ECO:0000256" key="10">
    <source>
        <dbReference type="SAM" id="MobiDB-lite"/>
    </source>
</evidence>
<evidence type="ECO:0008006" key="15">
    <source>
        <dbReference type="Google" id="ProtNLM"/>
    </source>
</evidence>
<evidence type="ECO:0000256" key="9">
    <source>
        <dbReference type="ARBA" id="ARBA00023118"/>
    </source>
</evidence>
<dbReference type="InterPro" id="IPR054712">
    <property type="entry name" value="Cas3-like_dom"/>
</dbReference>
<protein>
    <recommendedName>
        <fullName evidence="15">CRISPR-associated helicase Cas3</fullName>
    </recommendedName>
</protein>
<dbReference type="GO" id="GO:0003723">
    <property type="term" value="F:RNA binding"/>
    <property type="evidence" value="ECO:0007669"/>
    <property type="project" value="TreeGrafter"/>
</dbReference>
<gene>
    <name evidence="13" type="ordered locus">jk0649</name>
</gene>
<evidence type="ECO:0000259" key="11">
    <source>
        <dbReference type="PROSITE" id="PS51192"/>
    </source>
</evidence>
<dbReference type="SUPFAM" id="SSF52540">
    <property type="entry name" value="P-loop containing nucleoside triphosphate hydrolases"/>
    <property type="match status" value="1"/>
</dbReference>
<dbReference type="CDD" id="cd09641">
    <property type="entry name" value="Cas3''_I"/>
    <property type="match status" value="1"/>
</dbReference>
<evidence type="ECO:0000256" key="8">
    <source>
        <dbReference type="ARBA" id="ARBA00022840"/>
    </source>
</evidence>
<dbReference type="PROSITE" id="PS51192">
    <property type="entry name" value="HELICASE_ATP_BIND_1"/>
    <property type="match status" value="1"/>
</dbReference>
<keyword evidence="14" id="KW-1185">Reference proteome</keyword>
<dbReference type="Pfam" id="PF22590">
    <property type="entry name" value="Cas3-like_C_2"/>
    <property type="match status" value="1"/>
</dbReference>
<dbReference type="PANTHER" id="PTHR47963:SF9">
    <property type="entry name" value="CRISPR-ASSOCIATED ENDONUCLEASE_HELICASE CAS3"/>
    <property type="match status" value="1"/>
</dbReference>
<feature type="compositionally biased region" description="Basic and acidic residues" evidence="10">
    <location>
        <begin position="767"/>
        <end position="784"/>
    </location>
</feature>
<feature type="domain" description="HD Cas3-type" evidence="12">
    <location>
        <begin position="35"/>
        <end position="239"/>
    </location>
</feature>
<reference evidence="13 14" key="1">
    <citation type="journal article" date="2005" name="J. Bacteriol.">
        <title>Complete genome sequence and analysis of the multiresistant nosocomial pathogen Corynebacterium jeikeium K411, a lipid-requiring bacterium of the human skin flora.</title>
        <authorList>
            <person name="Tauch A."/>
            <person name="Kaiser O."/>
            <person name="Hain T."/>
            <person name="Goesmann A."/>
            <person name="Weisshaar B."/>
            <person name="Albersmeier A."/>
            <person name="Bekel T."/>
            <person name="Bischoff N."/>
            <person name="Brune I."/>
            <person name="Chakraborty T."/>
            <person name="Kalinowski J."/>
            <person name="Meyer F."/>
            <person name="Rupp O."/>
            <person name="Schneiker S."/>
            <person name="Viehoever P."/>
            <person name="Puehler A."/>
        </authorList>
    </citation>
    <scope>NUCLEOTIDE SEQUENCE [LARGE SCALE GENOMIC DNA]</scope>
    <source>
        <strain evidence="13 14">K411</strain>
    </source>
</reference>
<dbReference type="eggNOG" id="COG1203">
    <property type="taxonomic scope" value="Bacteria"/>
</dbReference>
<dbReference type="GO" id="GO:0046872">
    <property type="term" value="F:metal ion binding"/>
    <property type="evidence" value="ECO:0007669"/>
    <property type="project" value="UniProtKB-KW"/>
</dbReference>
<dbReference type="GO" id="GO:0003724">
    <property type="term" value="F:RNA helicase activity"/>
    <property type="evidence" value="ECO:0007669"/>
    <property type="project" value="TreeGrafter"/>
</dbReference>
<keyword evidence="3" id="KW-0540">Nuclease</keyword>
<dbReference type="Gene3D" id="1.10.3210.30">
    <property type="match status" value="1"/>
</dbReference>
<dbReference type="Proteomes" id="UP000000545">
    <property type="component" value="Chromosome"/>
</dbReference>